<evidence type="ECO:0000256" key="1">
    <source>
        <dbReference type="SAM" id="SignalP"/>
    </source>
</evidence>
<dbReference type="PROSITE" id="PS51257">
    <property type="entry name" value="PROKAR_LIPOPROTEIN"/>
    <property type="match status" value="1"/>
</dbReference>
<comment type="caution">
    <text evidence="2">The sequence shown here is derived from an EMBL/GenBank/DDBJ whole genome shotgun (WGS) entry which is preliminary data.</text>
</comment>
<gene>
    <name evidence="2" type="ORF">DB31_2894</name>
</gene>
<dbReference type="InterPro" id="IPR010281">
    <property type="entry name" value="DUF885"/>
</dbReference>
<dbReference type="PANTHER" id="PTHR33361">
    <property type="entry name" value="GLR0591 PROTEIN"/>
    <property type="match status" value="1"/>
</dbReference>
<dbReference type="AlphaFoldDB" id="A0A085W6I8"/>
<evidence type="ECO:0000313" key="2">
    <source>
        <dbReference type="EMBL" id="KFE63301.1"/>
    </source>
</evidence>
<dbReference type="PANTHER" id="PTHR33361:SF2">
    <property type="entry name" value="DUF885 DOMAIN-CONTAINING PROTEIN"/>
    <property type="match status" value="1"/>
</dbReference>
<name>A0A085W6I8_9BACT</name>
<dbReference type="EMBL" id="JMCB01000018">
    <property type="protein sequence ID" value="KFE63301.1"/>
    <property type="molecule type" value="Genomic_DNA"/>
</dbReference>
<proteinExistence type="predicted"/>
<evidence type="ECO:0008006" key="4">
    <source>
        <dbReference type="Google" id="ProtNLM"/>
    </source>
</evidence>
<protein>
    <recommendedName>
        <fullName evidence="4">Lipoprotein</fullName>
    </recommendedName>
</protein>
<keyword evidence="1" id="KW-0732">Signal</keyword>
<organism evidence="2 3">
    <name type="scientific">Hyalangium minutum</name>
    <dbReference type="NCBI Taxonomy" id="394096"/>
    <lineage>
        <taxon>Bacteria</taxon>
        <taxon>Pseudomonadati</taxon>
        <taxon>Myxococcota</taxon>
        <taxon>Myxococcia</taxon>
        <taxon>Myxococcales</taxon>
        <taxon>Cystobacterineae</taxon>
        <taxon>Archangiaceae</taxon>
        <taxon>Hyalangium</taxon>
    </lineage>
</organism>
<feature type="chain" id="PRO_5001799277" description="Lipoprotein" evidence="1">
    <location>
        <begin position="27"/>
        <end position="607"/>
    </location>
</feature>
<evidence type="ECO:0000313" key="3">
    <source>
        <dbReference type="Proteomes" id="UP000028725"/>
    </source>
</evidence>
<dbReference type="RefSeq" id="WP_083969080.1">
    <property type="nucleotide sequence ID" value="NZ_JMCB01000018.1"/>
</dbReference>
<dbReference type="OrthoDB" id="9760040at2"/>
<sequence length="607" mass="67408">MKTRTALLLLGLLVSACATSSSTASASASSAAPAASPEDARFAALLDEEWEYDLRESPLFATFVGDLRYNDQLDDMSLEAIERHKQHARELLERLKGFDRSRLSEPRQLDYDLFRLNAEMAVEGQRFPEEYVQISQLGGIHDMMAQVAQAVPKRNVKDFQDFVKRLRAVPTLVDQAIALMRKGLEAGVTPPKVTLRDVAGLIRNQIVDSPEKSPIVSALFEGLPPSLKPEEARLRAEVTAAIGEAVLPAYRKLLVFFESEYAPRAREAISMSALPDGQAWYAYRVKEMTTTELSPDAIHAIGLSEVKRIRAEMEKVKAAAQFKGTLPEFTRYLLTDKRFTFGSRQELLMTYRDLAKRIDPELPKLFGKLPRLTYGIRPVPEFSEKTVPAGYYNPGSVEAGRAGIFFVNAYDLPSRPRWSADALVLHEAVPGHHFQIALAQEQGEVPQFRRHGHYGAYVEGWGLYAESLGEELGVYQDPYARFGGLASEMLRAIRLVVDTGLHSKGWTRDQALAFFRENSGEPENDIVVEVDRYIVNPGQALGYKMGALKIQELRAAAAAELGPRFDVRAFHDVVLGSGALPLSILESRVKAWVVQQKAAPVPAAPAR</sequence>
<dbReference type="STRING" id="394096.DB31_2894"/>
<dbReference type="PATRIC" id="fig|394096.3.peg.7220"/>
<reference evidence="2 3" key="1">
    <citation type="submission" date="2014-04" db="EMBL/GenBank/DDBJ databases">
        <title>Genome assembly of Hyalangium minutum DSM 14724.</title>
        <authorList>
            <person name="Sharma G."/>
            <person name="Subramanian S."/>
        </authorList>
    </citation>
    <scope>NUCLEOTIDE SEQUENCE [LARGE SCALE GENOMIC DNA]</scope>
    <source>
        <strain evidence="2 3">DSM 14724</strain>
    </source>
</reference>
<dbReference type="Proteomes" id="UP000028725">
    <property type="component" value="Unassembled WGS sequence"/>
</dbReference>
<dbReference type="Pfam" id="PF05960">
    <property type="entry name" value="DUF885"/>
    <property type="match status" value="1"/>
</dbReference>
<accession>A0A085W6I8</accession>
<feature type="signal peptide" evidence="1">
    <location>
        <begin position="1"/>
        <end position="26"/>
    </location>
</feature>
<keyword evidence="3" id="KW-1185">Reference proteome</keyword>